<dbReference type="HAMAP" id="MF_00316">
    <property type="entry name" value="MobA"/>
    <property type="match status" value="1"/>
</dbReference>
<keyword evidence="5 8" id="KW-0460">Magnesium</keyword>
<dbReference type="KEGG" id="hhc:M911_09725"/>
<keyword evidence="6 8" id="KW-0342">GTP-binding</keyword>
<evidence type="ECO:0000313" key="10">
    <source>
        <dbReference type="EMBL" id="AHK79384.1"/>
    </source>
</evidence>
<keyword evidence="11" id="KW-1185">Reference proteome</keyword>
<keyword evidence="4 8" id="KW-0547">Nucleotide-binding</keyword>
<evidence type="ECO:0000313" key="11">
    <source>
        <dbReference type="Proteomes" id="UP000019442"/>
    </source>
</evidence>
<dbReference type="PANTHER" id="PTHR19136">
    <property type="entry name" value="MOLYBDENUM COFACTOR GUANYLYLTRANSFERASE"/>
    <property type="match status" value="1"/>
</dbReference>
<comment type="subunit">
    <text evidence="8">Monomer.</text>
</comment>
<comment type="similarity">
    <text evidence="8">Belongs to the MobA family.</text>
</comment>
<dbReference type="OrthoDB" id="9788394at2"/>
<dbReference type="GO" id="GO:0061603">
    <property type="term" value="F:molybdenum cofactor guanylyltransferase activity"/>
    <property type="evidence" value="ECO:0007669"/>
    <property type="project" value="UniProtKB-EC"/>
</dbReference>
<feature type="binding site" evidence="8">
    <location>
        <position position="108"/>
    </location>
    <ligand>
        <name>Mg(2+)</name>
        <dbReference type="ChEBI" id="CHEBI:18420"/>
    </ligand>
</feature>
<comment type="subcellular location">
    <subcellularLocation>
        <location evidence="8">Cytoplasm</location>
    </subcellularLocation>
</comment>
<feature type="binding site" evidence="8">
    <location>
        <position position="32"/>
    </location>
    <ligand>
        <name>GTP</name>
        <dbReference type="ChEBI" id="CHEBI:37565"/>
    </ligand>
</feature>
<keyword evidence="3 8" id="KW-0479">Metal-binding</keyword>
<dbReference type="RefSeq" id="WP_025281841.1">
    <property type="nucleotide sequence ID" value="NZ_CP007268.1"/>
</dbReference>
<evidence type="ECO:0000256" key="2">
    <source>
        <dbReference type="ARBA" id="ARBA00022679"/>
    </source>
</evidence>
<dbReference type="Proteomes" id="UP000019442">
    <property type="component" value="Chromosome"/>
</dbReference>
<reference evidence="10 11" key="1">
    <citation type="journal article" date="2014" name="J Genomics">
        <title>Draft Genome Sequence of the Extremely Halophilic Phototrophic Purple Sulfur Bacterium Halorhodospira halochloris.</title>
        <authorList>
            <person name="Singh K.S."/>
            <person name="Kirksey J."/>
            <person name="Hoff W.D."/>
            <person name="Deole R."/>
        </authorList>
    </citation>
    <scope>NUCLEOTIDE SEQUENCE [LARGE SCALE GENOMIC DNA]</scope>
    <source>
        <strain evidence="10 11">A</strain>
    </source>
</reference>
<feature type="binding site" evidence="8">
    <location>
        <position position="78"/>
    </location>
    <ligand>
        <name>GTP</name>
        <dbReference type="ChEBI" id="CHEBI:37565"/>
    </ligand>
</feature>
<evidence type="ECO:0000256" key="3">
    <source>
        <dbReference type="ARBA" id="ARBA00022723"/>
    </source>
</evidence>
<dbReference type="CDD" id="cd02503">
    <property type="entry name" value="MobA"/>
    <property type="match status" value="1"/>
</dbReference>
<keyword evidence="7 8" id="KW-0501">Molybdenum cofactor biosynthesis</keyword>
<dbReference type="InterPro" id="IPR013482">
    <property type="entry name" value="Molybde_CF_guanTrfase"/>
</dbReference>
<feature type="binding site" evidence="8">
    <location>
        <position position="108"/>
    </location>
    <ligand>
        <name>GTP</name>
        <dbReference type="ChEBI" id="CHEBI:37565"/>
    </ligand>
</feature>
<dbReference type="AlphaFoldDB" id="W8KHV7"/>
<dbReference type="GO" id="GO:1902758">
    <property type="term" value="P:bis(molybdopterin guanine dinucleotide)molybdenum biosynthetic process"/>
    <property type="evidence" value="ECO:0007669"/>
    <property type="project" value="TreeGrafter"/>
</dbReference>
<comment type="function">
    <text evidence="8">Transfers a GMP moiety from GTP to Mo-molybdopterin (Mo-MPT) cofactor (Moco or molybdenum cofactor) to form Mo-molybdopterin guanine dinucleotide (Mo-MGD) cofactor.</text>
</comment>
<dbReference type="EMBL" id="CP007268">
    <property type="protein sequence ID" value="AHK79384.1"/>
    <property type="molecule type" value="Genomic_DNA"/>
</dbReference>
<reference evidence="11" key="2">
    <citation type="submission" date="2014-02" db="EMBL/GenBank/DDBJ databases">
        <title>Draft Genome Sequence of extremely halophilic bacteria Halorhodospira halochloris.</title>
        <authorList>
            <person name="Singh K.S."/>
        </authorList>
    </citation>
    <scope>NUCLEOTIDE SEQUENCE [LARGE SCALE GENOMIC DNA]</scope>
    <source>
        <strain evidence="11">A</strain>
    </source>
</reference>
<gene>
    <name evidence="8" type="primary">mobA</name>
    <name evidence="10" type="ORF">M911_09725</name>
</gene>
<comment type="domain">
    <text evidence="8">The N-terminal domain determines nucleotide recognition and specific binding, while the C-terminal domain determines the specific binding to the target protein.</text>
</comment>
<dbReference type="Pfam" id="PF12804">
    <property type="entry name" value="NTP_transf_3"/>
    <property type="match status" value="1"/>
</dbReference>
<dbReference type="InterPro" id="IPR029044">
    <property type="entry name" value="Nucleotide-diphossugar_trans"/>
</dbReference>
<protein>
    <recommendedName>
        <fullName evidence="8">Molybdenum cofactor guanylyltransferase</fullName>
        <shortName evidence="8">MoCo guanylyltransferase</shortName>
        <ecNumber evidence="8">2.7.7.77</ecNumber>
    </recommendedName>
    <alternativeName>
        <fullName evidence="8">GTP:molybdopterin guanylyltransferase</fullName>
    </alternativeName>
    <alternativeName>
        <fullName evidence="8">Mo-MPT guanylyltransferase</fullName>
    </alternativeName>
    <alternativeName>
        <fullName evidence="8">Molybdopterin guanylyltransferase</fullName>
    </alternativeName>
    <alternativeName>
        <fullName evidence="8">Molybdopterin-guanine dinucleotide synthase</fullName>
        <shortName evidence="8">MGD synthase</shortName>
    </alternativeName>
</protein>
<evidence type="ECO:0000256" key="4">
    <source>
        <dbReference type="ARBA" id="ARBA00022741"/>
    </source>
</evidence>
<keyword evidence="1 8" id="KW-0963">Cytoplasm</keyword>
<feature type="binding site" evidence="8">
    <location>
        <begin position="19"/>
        <end position="21"/>
    </location>
    <ligand>
        <name>GTP</name>
        <dbReference type="ChEBI" id="CHEBI:37565"/>
    </ligand>
</feature>
<evidence type="ECO:0000256" key="6">
    <source>
        <dbReference type="ARBA" id="ARBA00023134"/>
    </source>
</evidence>
<dbReference type="SUPFAM" id="SSF53448">
    <property type="entry name" value="Nucleotide-diphospho-sugar transferases"/>
    <property type="match status" value="1"/>
</dbReference>
<comment type="catalytic activity">
    <reaction evidence="8">
        <text>Mo-molybdopterin + GTP + H(+) = Mo-molybdopterin guanine dinucleotide + diphosphate</text>
        <dbReference type="Rhea" id="RHEA:34243"/>
        <dbReference type="ChEBI" id="CHEBI:15378"/>
        <dbReference type="ChEBI" id="CHEBI:33019"/>
        <dbReference type="ChEBI" id="CHEBI:37565"/>
        <dbReference type="ChEBI" id="CHEBI:71302"/>
        <dbReference type="ChEBI" id="CHEBI:71310"/>
        <dbReference type="EC" id="2.7.7.77"/>
    </reaction>
</comment>
<keyword evidence="2 8" id="KW-0808">Transferase</keyword>
<evidence type="ECO:0000256" key="5">
    <source>
        <dbReference type="ARBA" id="ARBA00022842"/>
    </source>
</evidence>
<name>W8KHV7_9GAMM</name>
<organism evidence="10 11">
    <name type="scientific">Ectothiorhodospira haloalkaliphila</name>
    <dbReference type="NCBI Taxonomy" id="421628"/>
    <lineage>
        <taxon>Bacteria</taxon>
        <taxon>Pseudomonadati</taxon>
        <taxon>Pseudomonadota</taxon>
        <taxon>Gammaproteobacteria</taxon>
        <taxon>Chromatiales</taxon>
        <taxon>Ectothiorhodospiraceae</taxon>
        <taxon>Ectothiorhodospira</taxon>
    </lineage>
</organism>
<comment type="cofactor">
    <cofactor evidence="8">
        <name>Mg(2+)</name>
        <dbReference type="ChEBI" id="CHEBI:18420"/>
    </cofactor>
</comment>
<proteinExistence type="inferred from homology"/>
<sequence>MTQPTPIAPTPASVTGVILAGGRGERMGGRDKGLVDLAGQPMVRWVMDRLSPQVDRLIISANRHADAYASFGAPVVADTQPGFAGPLAGIAAALSATTTPWILTTPCDCPQLPDDLLQRLSRALQAQGGRLAIAHDGERPQPVFALLHQSLLPDLEAFISAGERKAWIWCQRHHAAVADFSHCARAFTNINTPQEHRLLAATLPTGQLPGMPTPPEDRAS</sequence>
<evidence type="ECO:0000256" key="7">
    <source>
        <dbReference type="ARBA" id="ARBA00023150"/>
    </source>
</evidence>
<dbReference type="InterPro" id="IPR025877">
    <property type="entry name" value="MobA-like_NTP_Trfase"/>
</dbReference>
<feature type="domain" description="MobA-like NTP transferase" evidence="9">
    <location>
        <begin position="16"/>
        <end position="173"/>
    </location>
</feature>
<dbReference type="PANTHER" id="PTHR19136:SF81">
    <property type="entry name" value="MOLYBDENUM COFACTOR GUANYLYLTRANSFERASE"/>
    <property type="match status" value="1"/>
</dbReference>
<dbReference type="PATRIC" id="fig|1354791.3.peg.2392"/>
<evidence type="ECO:0000259" key="9">
    <source>
        <dbReference type="Pfam" id="PF12804"/>
    </source>
</evidence>
<dbReference type="NCBIfam" id="TIGR02665">
    <property type="entry name" value="molyb_mobA"/>
    <property type="match status" value="1"/>
</dbReference>
<comment type="caution">
    <text evidence="8">Lacks conserved residue(s) required for the propagation of feature annotation.</text>
</comment>
<evidence type="ECO:0000256" key="8">
    <source>
        <dbReference type="HAMAP-Rule" id="MF_00316"/>
    </source>
</evidence>
<dbReference type="GO" id="GO:0005525">
    <property type="term" value="F:GTP binding"/>
    <property type="evidence" value="ECO:0007669"/>
    <property type="project" value="UniProtKB-UniRule"/>
</dbReference>
<dbReference type="HOGENOM" id="CLU_055597_5_1_6"/>
<dbReference type="EC" id="2.7.7.77" evidence="8"/>
<accession>W8KHV7</accession>
<dbReference type="GO" id="GO:0046872">
    <property type="term" value="F:metal ion binding"/>
    <property type="evidence" value="ECO:0007669"/>
    <property type="project" value="UniProtKB-KW"/>
</dbReference>
<evidence type="ECO:0000256" key="1">
    <source>
        <dbReference type="ARBA" id="ARBA00022490"/>
    </source>
</evidence>
<dbReference type="GO" id="GO:0005737">
    <property type="term" value="C:cytoplasm"/>
    <property type="evidence" value="ECO:0007669"/>
    <property type="project" value="UniProtKB-SubCell"/>
</dbReference>
<dbReference type="Gene3D" id="3.90.550.10">
    <property type="entry name" value="Spore Coat Polysaccharide Biosynthesis Protein SpsA, Chain A"/>
    <property type="match status" value="1"/>
</dbReference>